<protein>
    <submittedName>
        <fullName evidence="1">Uncharacterized protein</fullName>
    </submittedName>
</protein>
<keyword evidence="2" id="KW-1185">Reference proteome</keyword>
<sequence>MKRKRADTPESLEPYLILCAELVDEYGEVMQPWLDRLEAEYAKAKQKRDAGKQVDRIRAMLAADKAPPPA</sequence>
<reference evidence="1 2" key="1">
    <citation type="submission" date="2019-12" db="EMBL/GenBank/DDBJ databases">
        <title>Shinella kummerowiae sp. nov., a symbiotic bacterium isolated from root nodules of the herbal legume Kummerowia stipulacea.</title>
        <authorList>
            <person name="Gao J."/>
        </authorList>
    </citation>
    <scope>NUCLEOTIDE SEQUENCE [LARGE SCALE GENOMIC DNA]</scope>
    <source>
        <strain evidence="1 2">CCBAU 25048</strain>
    </source>
</reference>
<evidence type="ECO:0000313" key="2">
    <source>
        <dbReference type="Proteomes" id="UP000435802"/>
    </source>
</evidence>
<dbReference type="OrthoDB" id="8410412at2"/>
<name>A0A6N8SA48_9HYPH</name>
<proteinExistence type="predicted"/>
<evidence type="ECO:0000313" key="1">
    <source>
        <dbReference type="EMBL" id="MXN45944.1"/>
    </source>
</evidence>
<dbReference type="RefSeq" id="WP_160859505.1">
    <property type="nucleotide sequence ID" value="NZ_WUMK01000004.1"/>
</dbReference>
<comment type="caution">
    <text evidence="1">The sequence shown here is derived from an EMBL/GenBank/DDBJ whole genome shotgun (WGS) entry which is preliminary data.</text>
</comment>
<dbReference type="EMBL" id="WUMK01000004">
    <property type="protein sequence ID" value="MXN45944.1"/>
    <property type="molecule type" value="Genomic_DNA"/>
</dbReference>
<gene>
    <name evidence="1" type="ORF">GR138_12140</name>
</gene>
<accession>A0A6N8SA48</accession>
<organism evidence="1 2">
    <name type="scientific">Shinella kummerowiae</name>
    <dbReference type="NCBI Taxonomy" id="417745"/>
    <lineage>
        <taxon>Bacteria</taxon>
        <taxon>Pseudomonadati</taxon>
        <taxon>Pseudomonadota</taxon>
        <taxon>Alphaproteobacteria</taxon>
        <taxon>Hyphomicrobiales</taxon>
        <taxon>Rhizobiaceae</taxon>
        <taxon>Shinella</taxon>
    </lineage>
</organism>
<dbReference type="AlphaFoldDB" id="A0A6N8SA48"/>
<dbReference type="Proteomes" id="UP000435802">
    <property type="component" value="Unassembled WGS sequence"/>
</dbReference>